<dbReference type="Proteomes" id="UP000198851">
    <property type="component" value="Unassembled WGS sequence"/>
</dbReference>
<dbReference type="InterPro" id="IPR018919">
    <property type="entry name" value="DUF2484"/>
</dbReference>
<dbReference type="Pfam" id="PF10658">
    <property type="entry name" value="DUF2484"/>
    <property type="match status" value="1"/>
</dbReference>
<evidence type="ECO:0000313" key="3">
    <source>
        <dbReference type="Proteomes" id="UP000198851"/>
    </source>
</evidence>
<feature type="transmembrane region" description="Helical" evidence="1">
    <location>
        <begin position="29"/>
        <end position="47"/>
    </location>
</feature>
<proteinExistence type="predicted"/>
<dbReference type="OrthoDB" id="7862849at2"/>
<organism evidence="2 3">
    <name type="scientific">Shimia haliotis</name>
    <dbReference type="NCBI Taxonomy" id="1280847"/>
    <lineage>
        <taxon>Bacteria</taxon>
        <taxon>Pseudomonadati</taxon>
        <taxon>Pseudomonadota</taxon>
        <taxon>Alphaproteobacteria</taxon>
        <taxon>Rhodobacterales</taxon>
        <taxon>Roseobacteraceae</taxon>
    </lineage>
</organism>
<feature type="transmembrane region" description="Helical" evidence="1">
    <location>
        <begin position="54"/>
        <end position="76"/>
    </location>
</feature>
<evidence type="ECO:0000256" key="1">
    <source>
        <dbReference type="SAM" id="Phobius"/>
    </source>
</evidence>
<sequence length="81" mass="9247">MTISLGLACVWLVAANFRAMFPSKDHLWSFAYVMIALGLPILVGVYIENGIWAAAIVLVMGGWIMRWPVYYAWLWLKKRVS</sequence>
<evidence type="ECO:0000313" key="2">
    <source>
        <dbReference type="EMBL" id="SFK51839.1"/>
    </source>
</evidence>
<keyword evidence="1" id="KW-1133">Transmembrane helix</keyword>
<keyword evidence="1" id="KW-0472">Membrane</keyword>
<gene>
    <name evidence="2" type="ORF">SAMN04488036_101185</name>
</gene>
<dbReference type="RefSeq" id="WP_093319136.1">
    <property type="nucleotide sequence ID" value="NZ_FOSZ01000001.1"/>
</dbReference>
<dbReference type="AlphaFoldDB" id="A0A1I4A7P2"/>
<accession>A0A1I4A7P2</accession>
<dbReference type="EMBL" id="FOSZ01000001">
    <property type="protein sequence ID" value="SFK51839.1"/>
    <property type="molecule type" value="Genomic_DNA"/>
</dbReference>
<keyword evidence="1" id="KW-0812">Transmembrane</keyword>
<dbReference type="STRING" id="1280847.SAMN04488036_101185"/>
<evidence type="ECO:0008006" key="4">
    <source>
        <dbReference type="Google" id="ProtNLM"/>
    </source>
</evidence>
<name>A0A1I4A7P2_9RHOB</name>
<keyword evidence="3" id="KW-1185">Reference proteome</keyword>
<reference evidence="3" key="1">
    <citation type="submission" date="2016-10" db="EMBL/GenBank/DDBJ databases">
        <authorList>
            <person name="Varghese N."/>
            <person name="Submissions S."/>
        </authorList>
    </citation>
    <scope>NUCLEOTIDE SEQUENCE [LARGE SCALE GENOMIC DNA]</scope>
    <source>
        <strain evidence="3">DSM 28453</strain>
    </source>
</reference>
<protein>
    <recommendedName>
        <fullName evidence="4">DUF2484 family protein</fullName>
    </recommendedName>
</protein>